<accession>G3J7P9</accession>
<name>G3J7P9_CORMM</name>
<reference evidence="1 2" key="1">
    <citation type="journal article" date="2011" name="Genome Biol.">
        <title>Genome sequence of the insect pathogenic fungus Cordyceps militaris, a valued traditional Chinese medicine.</title>
        <authorList>
            <person name="Zheng P."/>
            <person name="Xia Y."/>
            <person name="Xiao G."/>
            <person name="Xiong C."/>
            <person name="Hu X."/>
            <person name="Zhang S."/>
            <person name="Zheng H."/>
            <person name="Huang Y."/>
            <person name="Zhou Y."/>
            <person name="Wang S."/>
            <person name="Zhao G.P."/>
            <person name="Liu X."/>
            <person name="St Leger R.J."/>
            <person name="Wang C."/>
        </authorList>
    </citation>
    <scope>NUCLEOTIDE SEQUENCE [LARGE SCALE GENOMIC DNA]</scope>
    <source>
        <strain evidence="1 2">CM01</strain>
    </source>
</reference>
<dbReference type="GeneID" id="18162204"/>
<evidence type="ECO:0000313" key="2">
    <source>
        <dbReference type="Proteomes" id="UP000001610"/>
    </source>
</evidence>
<gene>
    <name evidence="1" type="ORF">CCM_00169</name>
</gene>
<sequence>MLPSCGPGDWAGWTAVRSVILKRADKSVGSDVVGSADTRLQTRSAISPHRRRRHLCSRFSHNQFAWGCITSPVYLGGLSKSVPSTSSAGPRVADRALRLPATIIGTYQDGKKFAISPQALAGTRSRLRQGTKPGQYKSPFPLAREQTAQRVVHRQHLADNREADFSEAIILSSVNRRLRQWRMLIPDFTARQPRQGFRRPTAPVILGASIL</sequence>
<dbReference type="Proteomes" id="UP000001610">
    <property type="component" value="Unassembled WGS sequence"/>
</dbReference>
<dbReference type="AlphaFoldDB" id="G3J7P9"/>
<evidence type="ECO:0000313" key="1">
    <source>
        <dbReference type="EMBL" id="EGX95515.1"/>
    </source>
</evidence>
<keyword evidence="2" id="KW-1185">Reference proteome</keyword>
<organism evidence="1 2">
    <name type="scientific">Cordyceps militaris (strain CM01)</name>
    <name type="common">Caterpillar fungus</name>
    <dbReference type="NCBI Taxonomy" id="983644"/>
    <lineage>
        <taxon>Eukaryota</taxon>
        <taxon>Fungi</taxon>
        <taxon>Dikarya</taxon>
        <taxon>Ascomycota</taxon>
        <taxon>Pezizomycotina</taxon>
        <taxon>Sordariomycetes</taxon>
        <taxon>Hypocreomycetidae</taxon>
        <taxon>Hypocreales</taxon>
        <taxon>Cordycipitaceae</taxon>
        <taxon>Cordyceps</taxon>
    </lineage>
</organism>
<dbReference type="VEuPathDB" id="FungiDB:CCM_00169"/>
<dbReference type="EMBL" id="JH126399">
    <property type="protein sequence ID" value="EGX95515.1"/>
    <property type="molecule type" value="Genomic_DNA"/>
</dbReference>
<protein>
    <submittedName>
        <fullName evidence="1">Uncharacterized protein</fullName>
    </submittedName>
</protein>
<dbReference type="HOGENOM" id="CLU_1304793_0_0_1"/>
<proteinExistence type="predicted"/>
<dbReference type="RefSeq" id="XP_006665392.1">
    <property type="nucleotide sequence ID" value="XM_006665329.1"/>
</dbReference>
<dbReference type="KEGG" id="cmt:CCM_00169"/>
<dbReference type="InParanoid" id="G3J7P9"/>